<feature type="transmembrane region" description="Helical" evidence="1">
    <location>
        <begin position="73"/>
        <end position="92"/>
    </location>
</feature>
<evidence type="ECO:0000313" key="3">
    <source>
        <dbReference type="Proteomes" id="UP000006048"/>
    </source>
</evidence>
<dbReference type="Pfam" id="PF13858">
    <property type="entry name" value="DUF4199"/>
    <property type="match status" value="1"/>
</dbReference>
<dbReference type="STRING" id="869212.Turpa_0633"/>
<reference evidence="2 3" key="1">
    <citation type="submission" date="2012-06" db="EMBL/GenBank/DDBJ databases">
        <title>The complete chromosome of genome of Turneriella parva DSM 21527.</title>
        <authorList>
            <consortium name="US DOE Joint Genome Institute (JGI-PGF)"/>
            <person name="Lucas S."/>
            <person name="Han J."/>
            <person name="Lapidus A."/>
            <person name="Bruce D."/>
            <person name="Goodwin L."/>
            <person name="Pitluck S."/>
            <person name="Peters L."/>
            <person name="Kyrpides N."/>
            <person name="Mavromatis K."/>
            <person name="Ivanova N."/>
            <person name="Mikhailova N."/>
            <person name="Chertkov O."/>
            <person name="Detter J.C."/>
            <person name="Tapia R."/>
            <person name="Han C."/>
            <person name="Land M."/>
            <person name="Hauser L."/>
            <person name="Markowitz V."/>
            <person name="Cheng J.-F."/>
            <person name="Hugenholtz P."/>
            <person name="Woyke T."/>
            <person name="Wu D."/>
            <person name="Gronow S."/>
            <person name="Wellnitz S."/>
            <person name="Brambilla E."/>
            <person name="Klenk H.-P."/>
            <person name="Eisen J.A."/>
        </authorList>
    </citation>
    <scope>NUCLEOTIDE SEQUENCE [LARGE SCALE GENOMIC DNA]</scope>
    <source>
        <strain evidence="3">ATCC BAA-1111 / DSM 21527 / NCTC 11395 / H</strain>
    </source>
</reference>
<dbReference type="EMBL" id="CP002959">
    <property type="protein sequence ID" value="AFM11285.1"/>
    <property type="molecule type" value="Genomic_DNA"/>
</dbReference>
<keyword evidence="3" id="KW-1185">Reference proteome</keyword>
<dbReference type="KEGG" id="tpx:Turpa_0633"/>
<evidence type="ECO:0008006" key="4">
    <source>
        <dbReference type="Google" id="ProtNLM"/>
    </source>
</evidence>
<keyword evidence="1" id="KW-0812">Transmembrane</keyword>
<evidence type="ECO:0000313" key="2">
    <source>
        <dbReference type="EMBL" id="AFM11285.1"/>
    </source>
</evidence>
<keyword evidence="1" id="KW-1133">Transmembrane helix</keyword>
<organism evidence="2 3">
    <name type="scientific">Turneriella parva (strain ATCC BAA-1111 / DSM 21527 / NCTC 11395 / H)</name>
    <name type="common">Leptospira parva</name>
    <dbReference type="NCBI Taxonomy" id="869212"/>
    <lineage>
        <taxon>Bacteria</taxon>
        <taxon>Pseudomonadati</taxon>
        <taxon>Spirochaetota</taxon>
        <taxon>Spirochaetia</taxon>
        <taxon>Leptospirales</taxon>
        <taxon>Leptospiraceae</taxon>
        <taxon>Turneriella</taxon>
    </lineage>
</organism>
<dbReference type="HOGENOM" id="CLU_1577814_0_0_12"/>
<sequence>MKILFRNLGYALLLTIISVFVNHALGFNTERHDIGDYSRHTVTVIFWCSIFLTIVQIRAVSGDDHNFLTAFRLGFFYSAFYSAAFALFMIFYQRVINPQFYPTYRKFFEDRLVTAKLSPDLIASRMRQFDMSFNGDFPTYVLLFLYMAMGGAILSAIAAAIFRNPVKNG</sequence>
<feature type="transmembrane region" description="Helical" evidence="1">
    <location>
        <begin position="42"/>
        <end position="61"/>
    </location>
</feature>
<accession>I4B1X8</accession>
<evidence type="ECO:0000256" key="1">
    <source>
        <dbReference type="SAM" id="Phobius"/>
    </source>
</evidence>
<feature type="transmembrane region" description="Helical" evidence="1">
    <location>
        <begin position="140"/>
        <end position="162"/>
    </location>
</feature>
<proteinExistence type="predicted"/>
<dbReference type="RefSeq" id="WP_014801803.1">
    <property type="nucleotide sequence ID" value="NC_018020.1"/>
</dbReference>
<dbReference type="Proteomes" id="UP000006048">
    <property type="component" value="Chromosome"/>
</dbReference>
<dbReference type="InterPro" id="IPR025250">
    <property type="entry name" value="DUF4199"/>
</dbReference>
<gene>
    <name evidence="2" type="ordered locus">Turpa_0633</name>
</gene>
<keyword evidence="1" id="KW-0472">Membrane</keyword>
<protein>
    <recommendedName>
        <fullName evidence="4">DUF4199 domain-containing protein</fullName>
    </recommendedName>
</protein>
<dbReference type="AlphaFoldDB" id="I4B1X8"/>
<name>I4B1X8_TURPD</name>